<keyword evidence="2" id="KW-0472">Membrane</keyword>
<evidence type="ECO:0000256" key="1">
    <source>
        <dbReference type="SAM" id="MobiDB-lite"/>
    </source>
</evidence>
<keyword evidence="2" id="KW-1133">Transmembrane helix</keyword>
<keyword evidence="2" id="KW-0812">Transmembrane</keyword>
<accession>A0A7J7JBX1</accession>
<feature type="region of interest" description="Disordered" evidence="1">
    <location>
        <begin position="399"/>
        <end position="474"/>
    </location>
</feature>
<protein>
    <submittedName>
        <fullName evidence="3">Uncharacterized protein</fullName>
    </submittedName>
</protein>
<dbReference type="Proteomes" id="UP000593567">
    <property type="component" value="Unassembled WGS sequence"/>
</dbReference>
<gene>
    <name evidence="3" type="ORF">EB796_018548</name>
</gene>
<reference evidence="3" key="1">
    <citation type="submission" date="2020-06" db="EMBL/GenBank/DDBJ databases">
        <title>Draft genome of Bugula neritina, a colonial animal packing powerful symbionts and potential medicines.</title>
        <authorList>
            <person name="Rayko M."/>
        </authorList>
    </citation>
    <scope>NUCLEOTIDE SEQUENCE [LARGE SCALE GENOMIC DNA]</scope>
    <source>
        <strain evidence="3">Kwan_BN1</strain>
    </source>
</reference>
<proteinExistence type="predicted"/>
<evidence type="ECO:0000313" key="4">
    <source>
        <dbReference type="Proteomes" id="UP000593567"/>
    </source>
</evidence>
<name>A0A7J7JBX1_BUGNE</name>
<dbReference type="AlphaFoldDB" id="A0A7J7JBX1"/>
<keyword evidence="4" id="KW-1185">Reference proteome</keyword>
<organism evidence="3 4">
    <name type="scientific">Bugula neritina</name>
    <name type="common">Brown bryozoan</name>
    <name type="synonym">Sertularia neritina</name>
    <dbReference type="NCBI Taxonomy" id="10212"/>
    <lineage>
        <taxon>Eukaryota</taxon>
        <taxon>Metazoa</taxon>
        <taxon>Spiralia</taxon>
        <taxon>Lophotrochozoa</taxon>
        <taxon>Bryozoa</taxon>
        <taxon>Gymnolaemata</taxon>
        <taxon>Cheilostomatida</taxon>
        <taxon>Flustrina</taxon>
        <taxon>Buguloidea</taxon>
        <taxon>Bugulidae</taxon>
        <taxon>Bugula</taxon>
    </lineage>
</organism>
<evidence type="ECO:0000256" key="2">
    <source>
        <dbReference type="SAM" id="Phobius"/>
    </source>
</evidence>
<feature type="transmembrane region" description="Helical" evidence="2">
    <location>
        <begin position="317"/>
        <end position="339"/>
    </location>
</feature>
<comment type="caution">
    <text evidence="3">The sequence shown here is derived from an EMBL/GenBank/DDBJ whole genome shotgun (WGS) entry which is preliminary data.</text>
</comment>
<evidence type="ECO:0000313" key="3">
    <source>
        <dbReference type="EMBL" id="KAF6023126.1"/>
    </source>
</evidence>
<sequence>MKTLHFLETASPTELSSSLTDLFKLVAVPSAPEPSSRVHNSCFCDGDLLFDYNVLADKYGDTLSQQVQDGGLNKITHSVRQYSVGQLPIVPVSSDRTEFKENSLRENVLFIAQDLNSNLEAISSIFEQLKPGDSLLIHNINCLTRLGVSIVFLFWHCFSEVAIAGHNESSYLPSILFQSCSLTNPEIRECLLQFQYHVTDQLTNQMAALSFIPTPVIMECTTLHNSFLYHKCEKIPDDPDDCDETNIYCYFEEGSLSYNPCWYLCPATTEEIHRIEKCTASCSRFFMDKCTKLMASTSEVSDSTTESPGGGLKTPEIVIIVLIAVLVVIIIIVLAAWCACRQRCRRRNADEPAERNPVQGGNFNGDPCIWNCCTSGDPRIEYNASSGPDTSRELASFLSENGGAPAGAANGGNNAGARNSQGRVDDADREADDAAGHRMSPAPTTALVVDVTPEQPLSHPVPDSEGHLPQTSSS</sequence>
<dbReference type="EMBL" id="VXIV02002758">
    <property type="protein sequence ID" value="KAF6023126.1"/>
    <property type="molecule type" value="Genomic_DNA"/>
</dbReference>